<dbReference type="Proteomes" id="UP000001631">
    <property type="component" value="Unassembled WGS sequence"/>
</dbReference>
<keyword evidence="2" id="KW-1185">Reference proteome</keyword>
<proteinExistence type="predicted"/>
<reference evidence="1" key="1">
    <citation type="submission" date="2009-02" db="EMBL/GenBank/DDBJ databases">
        <title>The Genome Sequence of Ajellomyces capsulatus strain G186AR.</title>
        <authorList>
            <consortium name="The Broad Institute Genome Sequencing Platform"/>
            <person name="Champion M."/>
            <person name="Cuomo C."/>
            <person name="Ma L.-J."/>
            <person name="Henn M.R."/>
            <person name="Sil A."/>
            <person name="Goldman B."/>
            <person name="Young S.K."/>
            <person name="Kodira C.D."/>
            <person name="Zeng Q."/>
            <person name="Koehrsen M."/>
            <person name="Alvarado L."/>
            <person name="Berlin A."/>
            <person name="Borenstein D."/>
            <person name="Chen Z."/>
            <person name="Engels R."/>
            <person name="Freedman E."/>
            <person name="Gellesch M."/>
            <person name="Goldberg J."/>
            <person name="Griggs A."/>
            <person name="Gujja S."/>
            <person name="Heiman D."/>
            <person name="Hepburn T."/>
            <person name="Howarth C."/>
            <person name="Jen D."/>
            <person name="Larson L."/>
            <person name="Lewis B."/>
            <person name="Mehta T."/>
            <person name="Park D."/>
            <person name="Pearson M."/>
            <person name="Roberts A."/>
            <person name="Saif S."/>
            <person name="Shea T."/>
            <person name="Shenoy N."/>
            <person name="Sisk P."/>
            <person name="Stolte C."/>
            <person name="Sykes S."/>
            <person name="Walk T."/>
            <person name="White J."/>
            <person name="Yandava C."/>
            <person name="Klein B."/>
            <person name="McEwen J.G."/>
            <person name="Puccia R."/>
            <person name="Goldman G.H."/>
            <person name="Felipe M.S."/>
            <person name="Nino-Vega G."/>
            <person name="San-Blas G."/>
            <person name="Taylor J."/>
            <person name="Mendoza L."/>
            <person name="Galagan J."/>
            <person name="Nusbaum C."/>
            <person name="Birren B."/>
        </authorList>
    </citation>
    <scope>NUCLEOTIDE SEQUENCE</scope>
    <source>
        <strain evidence="1">G186AR</strain>
    </source>
</reference>
<accession>C0NJT3</accession>
<dbReference type="InParanoid" id="C0NJT3"/>
<organism evidence="1 2">
    <name type="scientific">Ajellomyces capsulatus (strain G186AR / H82 / ATCC MYA-2454 / RMSCC 2432)</name>
    <name type="common">Darling's disease fungus</name>
    <name type="synonym">Histoplasma capsulatum</name>
    <dbReference type="NCBI Taxonomy" id="447093"/>
    <lineage>
        <taxon>Eukaryota</taxon>
        <taxon>Fungi</taxon>
        <taxon>Dikarya</taxon>
        <taxon>Ascomycota</taxon>
        <taxon>Pezizomycotina</taxon>
        <taxon>Eurotiomycetes</taxon>
        <taxon>Eurotiomycetidae</taxon>
        <taxon>Onygenales</taxon>
        <taxon>Ajellomycetaceae</taxon>
        <taxon>Histoplasma</taxon>
    </lineage>
</organism>
<name>C0NJT3_AJECG</name>
<evidence type="ECO:0000313" key="2">
    <source>
        <dbReference type="Proteomes" id="UP000001631"/>
    </source>
</evidence>
<dbReference type="RefSeq" id="XP_045288605.1">
    <property type="nucleotide sequence ID" value="XM_045430462.1"/>
</dbReference>
<protein>
    <submittedName>
        <fullName evidence="1">Uncharacterized protein</fullName>
    </submittedName>
</protein>
<evidence type="ECO:0000313" key="1">
    <source>
        <dbReference type="EMBL" id="EEH08124.1"/>
    </source>
</evidence>
<dbReference type="HOGENOM" id="CLU_1795918_0_0_1"/>
<sequence length="144" mass="16226">MAEHFVLHRNWVYQGVQLSSSGSDLITGEDYRNEDNNPGFRKSFISVLKSYLKLKKLHLLLCDAAANIHGVYYFLPNENSRNSSIQHYQHEYCTARQPLKFIPPGEKDLILELTVLSMNAIGHARLPSTGHHGCVYLAVSESGP</sequence>
<gene>
    <name evidence="1" type="ORF">HCBG_03413</name>
</gene>
<dbReference type="AlphaFoldDB" id="C0NJT3"/>
<dbReference type="GeneID" id="69036429"/>
<dbReference type="EMBL" id="GG663366">
    <property type="protein sequence ID" value="EEH08124.1"/>
    <property type="molecule type" value="Genomic_DNA"/>
</dbReference>